<dbReference type="Proteomes" id="UP000823388">
    <property type="component" value="Chromosome 2K"/>
</dbReference>
<sequence>MKPHWGDSFPPQIPDVASHQLLLEHQDVEPREERRCDQEEGSCCSAKAGASCCAAAASAGGSTRAAALSNTRSWNATAVTTTSLASAWLNNSNDSIQGNGKKGDTFWKDITAEFNSNAPADRQRDTNQLKIHWSRLKTVINDFNGCWTQATRVNKSGASDDQLMDESLKLFEVRFKKPFTLIHWWRTLKNQPSWRKKSSNHMFPYLLMMT</sequence>
<keyword evidence="2" id="KW-1185">Reference proteome</keyword>
<reference evidence="1" key="1">
    <citation type="submission" date="2020-05" db="EMBL/GenBank/DDBJ databases">
        <title>WGS assembly of Panicum virgatum.</title>
        <authorList>
            <person name="Lovell J.T."/>
            <person name="Jenkins J."/>
            <person name="Shu S."/>
            <person name="Juenger T.E."/>
            <person name="Schmutz J."/>
        </authorList>
    </citation>
    <scope>NUCLEOTIDE SEQUENCE</scope>
    <source>
        <strain evidence="1">AP13</strain>
    </source>
</reference>
<dbReference type="PANTHER" id="PTHR44947">
    <property type="entry name" value="OS05G0501001 PROTEIN"/>
    <property type="match status" value="1"/>
</dbReference>
<protein>
    <recommendedName>
        <fullName evidence="3">Myb-like domain-containing protein</fullName>
    </recommendedName>
</protein>
<evidence type="ECO:0008006" key="3">
    <source>
        <dbReference type="Google" id="ProtNLM"/>
    </source>
</evidence>
<proteinExistence type="predicted"/>
<accession>A0A8T0W880</accession>
<dbReference type="AlphaFoldDB" id="A0A8T0W880"/>
<dbReference type="EMBL" id="CM029039">
    <property type="protein sequence ID" value="KAG2641554.1"/>
    <property type="molecule type" value="Genomic_DNA"/>
</dbReference>
<evidence type="ECO:0000313" key="2">
    <source>
        <dbReference type="Proteomes" id="UP000823388"/>
    </source>
</evidence>
<dbReference type="PANTHER" id="PTHR44947:SF1">
    <property type="entry name" value="OS11G0303800 PROTEIN"/>
    <property type="match status" value="1"/>
</dbReference>
<organism evidence="1 2">
    <name type="scientific">Panicum virgatum</name>
    <name type="common">Blackwell switchgrass</name>
    <dbReference type="NCBI Taxonomy" id="38727"/>
    <lineage>
        <taxon>Eukaryota</taxon>
        <taxon>Viridiplantae</taxon>
        <taxon>Streptophyta</taxon>
        <taxon>Embryophyta</taxon>
        <taxon>Tracheophyta</taxon>
        <taxon>Spermatophyta</taxon>
        <taxon>Magnoliopsida</taxon>
        <taxon>Liliopsida</taxon>
        <taxon>Poales</taxon>
        <taxon>Poaceae</taxon>
        <taxon>PACMAD clade</taxon>
        <taxon>Panicoideae</taxon>
        <taxon>Panicodae</taxon>
        <taxon>Paniceae</taxon>
        <taxon>Panicinae</taxon>
        <taxon>Panicum</taxon>
        <taxon>Panicum sect. Hiantes</taxon>
    </lineage>
</organism>
<name>A0A8T0W880_PANVG</name>
<comment type="caution">
    <text evidence="1">The sequence shown here is derived from an EMBL/GenBank/DDBJ whole genome shotgun (WGS) entry which is preliminary data.</text>
</comment>
<evidence type="ECO:0000313" key="1">
    <source>
        <dbReference type="EMBL" id="KAG2641554.1"/>
    </source>
</evidence>
<gene>
    <name evidence="1" type="ORF">PVAP13_2KG245100</name>
</gene>